<reference evidence="1" key="1">
    <citation type="submission" date="2021-06" db="EMBL/GenBank/DDBJ databases">
        <authorList>
            <person name="Hodson N. C."/>
            <person name="Mongue J. A."/>
            <person name="Jaron S. K."/>
        </authorList>
    </citation>
    <scope>NUCLEOTIDE SEQUENCE</scope>
</reference>
<proteinExistence type="predicted"/>
<comment type="caution">
    <text evidence="1">The sequence shown here is derived from an EMBL/GenBank/DDBJ whole genome shotgun (WGS) entry which is preliminary data.</text>
</comment>
<sequence length="103" mass="11811">MGRKQKQKGASIRRRIGGLIGGKERALTRLFLLKEPSAVGINANTFFPISCYLLKQECKRWRKMFFKTWLRPLSVTRAAQTCRPGTYYKASLLGFTPQREGND</sequence>
<evidence type="ECO:0000313" key="2">
    <source>
        <dbReference type="Proteomes" id="UP000708208"/>
    </source>
</evidence>
<protein>
    <submittedName>
        <fullName evidence="1">Uncharacterized protein</fullName>
    </submittedName>
</protein>
<organism evidence="1 2">
    <name type="scientific">Allacma fusca</name>
    <dbReference type="NCBI Taxonomy" id="39272"/>
    <lineage>
        <taxon>Eukaryota</taxon>
        <taxon>Metazoa</taxon>
        <taxon>Ecdysozoa</taxon>
        <taxon>Arthropoda</taxon>
        <taxon>Hexapoda</taxon>
        <taxon>Collembola</taxon>
        <taxon>Symphypleona</taxon>
        <taxon>Sminthuridae</taxon>
        <taxon>Allacma</taxon>
    </lineage>
</organism>
<evidence type="ECO:0000313" key="1">
    <source>
        <dbReference type="EMBL" id="CAG7723320.1"/>
    </source>
</evidence>
<dbReference type="EMBL" id="CAJVCH010097884">
    <property type="protein sequence ID" value="CAG7723320.1"/>
    <property type="molecule type" value="Genomic_DNA"/>
</dbReference>
<accession>A0A8J2P425</accession>
<dbReference type="AlphaFoldDB" id="A0A8J2P425"/>
<keyword evidence="2" id="KW-1185">Reference proteome</keyword>
<gene>
    <name evidence="1" type="ORF">AFUS01_LOCUS12415</name>
</gene>
<dbReference type="Proteomes" id="UP000708208">
    <property type="component" value="Unassembled WGS sequence"/>
</dbReference>
<name>A0A8J2P425_9HEXA</name>